<comment type="caution">
    <text evidence="1">The sequence shown here is derived from an EMBL/GenBank/DDBJ whole genome shotgun (WGS) entry which is preliminary data.</text>
</comment>
<sequence>MNSDALTIDISELDGVLIGGTCIGNTDELAMNFRVITDSMSVVSGVMAPA</sequence>
<protein>
    <submittedName>
        <fullName evidence="1">Uncharacterized protein</fullName>
    </submittedName>
</protein>
<accession>A0A6A3NQT8</accession>
<name>A0A6A3NQT8_9STRA</name>
<proteinExistence type="predicted"/>
<evidence type="ECO:0000313" key="2">
    <source>
        <dbReference type="Proteomes" id="UP000435112"/>
    </source>
</evidence>
<dbReference type="EMBL" id="QXFU01000021">
    <property type="protein sequence ID" value="KAE9047769.1"/>
    <property type="molecule type" value="Genomic_DNA"/>
</dbReference>
<dbReference type="AlphaFoldDB" id="A0A6A3NQT8"/>
<organism evidence="1 2">
    <name type="scientific">Phytophthora rubi</name>
    <dbReference type="NCBI Taxonomy" id="129364"/>
    <lineage>
        <taxon>Eukaryota</taxon>
        <taxon>Sar</taxon>
        <taxon>Stramenopiles</taxon>
        <taxon>Oomycota</taxon>
        <taxon>Peronosporomycetes</taxon>
        <taxon>Peronosporales</taxon>
        <taxon>Peronosporaceae</taxon>
        <taxon>Phytophthora</taxon>
    </lineage>
</organism>
<evidence type="ECO:0000313" key="1">
    <source>
        <dbReference type="EMBL" id="KAE9047769.1"/>
    </source>
</evidence>
<gene>
    <name evidence="1" type="ORF">PR002_g841</name>
</gene>
<reference evidence="1 2" key="1">
    <citation type="submission" date="2018-09" db="EMBL/GenBank/DDBJ databases">
        <title>Genomic investigation of the strawberry pathogen Phytophthora fragariae indicates pathogenicity is determined by transcriptional variation in three key races.</title>
        <authorList>
            <person name="Adams T.M."/>
            <person name="Armitage A.D."/>
            <person name="Sobczyk M.K."/>
            <person name="Bates H.J."/>
            <person name="Dunwell J.M."/>
            <person name="Nellist C.F."/>
            <person name="Harrison R.J."/>
        </authorList>
    </citation>
    <scope>NUCLEOTIDE SEQUENCE [LARGE SCALE GENOMIC DNA]</scope>
    <source>
        <strain evidence="1 2">SCRP324</strain>
    </source>
</reference>
<dbReference type="Proteomes" id="UP000435112">
    <property type="component" value="Unassembled WGS sequence"/>
</dbReference>